<dbReference type="InterPro" id="IPR012337">
    <property type="entry name" value="RNaseH-like_sf"/>
</dbReference>
<dbReference type="EMBL" id="JABEZW010000013">
    <property type="protein sequence ID" value="MBA0783741.1"/>
    <property type="molecule type" value="Genomic_DNA"/>
</dbReference>
<gene>
    <name evidence="1" type="ORF">Gotri_001401</name>
</gene>
<accession>A0A7J9FEZ9</accession>
<dbReference type="Proteomes" id="UP000593568">
    <property type="component" value="Unassembled WGS sequence"/>
</dbReference>
<evidence type="ECO:0000313" key="1">
    <source>
        <dbReference type="EMBL" id="MBA0783741.1"/>
    </source>
</evidence>
<dbReference type="SUPFAM" id="SSF53098">
    <property type="entry name" value="Ribonuclease H-like"/>
    <property type="match status" value="1"/>
</dbReference>
<dbReference type="Gene3D" id="3.30.420.10">
    <property type="entry name" value="Ribonuclease H-like superfamily/Ribonuclease H"/>
    <property type="match status" value="1"/>
</dbReference>
<name>A0A7J9FEZ9_9ROSI</name>
<sequence length="203" mass="22314">MKIFENVPRSRRKLFGKLLGSFKDLNGLNFLFGLRSSRGCLLTWTEFDGVLVTIRNGLSQIYRTNMTFALASNDTIKVSYSWAKQFVMSCRGPTSSSQVLISCSNLSGSWVCLSTDGSVRYEDGSPAAGGIGILDGLGILIDSLEAAKAIQERPTGGSNLTLIRRILQLLSQIHHWSIWHIPREDNQEADSLVKLAYVGSQGL</sequence>
<proteinExistence type="predicted"/>
<dbReference type="InterPro" id="IPR036397">
    <property type="entry name" value="RNaseH_sf"/>
</dbReference>
<dbReference type="GO" id="GO:0003676">
    <property type="term" value="F:nucleic acid binding"/>
    <property type="evidence" value="ECO:0007669"/>
    <property type="project" value="InterPro"/>
</dbReference>
<protein>
    <recommendedName>
        <fullName evidence="3">RNase H type-1 domain-containing protein</fullName>
    </recommendedName>
</protein>
<keyword evidence="2" id="KW-1185">Reference proteome</keyword>
<organism evidence="1 2">
    <name type="scientific">Gossypium trilobum</name>
    <dbReference type="NCBI Taxonomy" id="34281"/>
    <lineage>
        <taxon>Eukaryota</taxon>
        <taxon>Viridiplantae</taxon>
        <taxon>Streptophyta</taxon>
        <taxon>Embryophyta</taxon>
        <taxon>Tracheophyta</taxon>
        <taxon>Spermatophyta</taxon>
        <taxon>Magnoliopsida</taxon>
        <taxon>eudicotyledons</taxon>
        <taxon>Gunneridae</taxon>
        <taxon>Pentapetalae</taxon>
        <taxon>rosids</taxon>
        <taxon>malvids</taxon>
        <taxon>Malvales</taxon>
        <taxon>Malvaceae</taxon>
        <taxon>Malvoideae</taxon>
        <taxon>Gossypium</taxon>
    </lineage>
</organism>
<evidence type="ECO:0000313" key="2">
    <source>
        <dbReference type="Proteomes" id="UP000593568"/>
    </source>
</evidence>
<reference evidence="1 2" key="1">
    <citation type="journal article" date="2019" name="Genome Biol. Evol.">
        <title>Insights into the evolution of the New World diploid cottons (Gossypium, subgenus Houzingenia) based on genome sequencing.</title>
        <authorList>
            <person name="Grover C.E."/>
            <person name="Arick M.A. 2nd"/>
            <person name="Thrash A."/>
            <person name="Conover J.L."/>
            <person name="Sanders W.S."/>
            <person name="Peterson D.G."/>
            <person name="Frelichowski J.E."/>
            <person name="Scheffler J.A."/>
            <person name="Scheffler B.E."/>
            <person name="Wendel J.F."/>
        </authorList>
    </citation>
    <scope>NUCLEOTIDE SEQUENCE [LARGE SCALE GENOMIC DNA]</scope>
    <source>
        <strain evidence="1">8</strain>
        <tissue evidence="1">Leaf</tissue>
    </source>
</reference>
<evidence type="ECO:0008006" key="3">
    <source>
        <dbReference type="Google" id="ProtNLM"/>
    </source>
</evidence>
<comment type="caution">
    <text evidence="1">The sequence shown here is derived from an EMBL/GenBank/DDBJ whole genome shotgun (WGS) entry which is preliminary data.</text>
</comment>
<dbReference type="AlphaFoldDB" id="A0A7J9FEZ9"/>